<evidence type="ECO:0000313" key="1">
    <source>
        <dbReference type="EMBL" id="GAA1588177.1"/>
    </source>
</evidence>
<name>A0ABN2DVP6_9ACTN</name>
<accession>A0ABN2DVP6</accession>
<organism evidence="1 2">
    <name type="scientific">Kribbella sancticallisti</name>
    <dbReference type="NCBI Taxonomy" id="460087"/>
    <lineage>
        <taxon>Bacteria</taxon>
        <taxon>Bacillati</taxon>
        <taxon>Actinomycetota</taxon>
        <taxon>Actinomycetes</taxon>
        <taxon>Propionibacteriales</taxon>
        <taxon>Kribbellaceae</taxon>
        <taxon>Kribbella</taxon>
    </lineage>
</organism>
<dbReference type="Proteomes" id="UP001500393">
    <property type="component" value="Unassembled WGS sequence"/>
</dbReference>
<keyword evidence="2" id="KW-1185">Reference proteome</keyword>
<gene>
    <name evidence="1" type="ORF">GCM10009789_47120</name>
</gene>
<protein>
    <submittedName>
        <fullName evidence="1">Uncharacterized protein</fullName>
    </submittedName>
</protein>
<reference evidence="1 2" key="1">
    <citation type="journal article" date="2019" name="Int. J. Syst. Evol. Microbiol.">
        <title>The Global Catalogue of Microorganisms (GCM) 10K type strain sequencing project: providing services to taxonomists for standard genome sequencing and annotation.</title>
        <authorList>
            <consortium name="The Broad Institute Genomics Platform"/>
            <consortium name="The Broad Institute Genome Sequencing Center for Infectious Disease"/>
            <person name="Wu L."/>
            <person name="Ma J."/>
        </authorList>
    </citation>
    <scope>NUCLEOTIDE SEQUENCE [LARGE SCALE GENOMIC DNA]</scope>
    <source>
        <strain evidence="1 2">JCM 14969</strain>
    </source>
</reference>
<dbReference type="EMBL" id="BAAAOS010000032">
    <property type="protein sequence ID" value="GAA1588177.1"/>
    <property type="molecule type" value="Genomic_DNA"/>
</dbReference>
<evidence type="ECO:0000313" key="2">
    <source>
        <dbReference type="Proteomes" id="UP001500393"/>
    </source>
</evidence>
<proteinExistence type="predicted"/>
<sequence>MLAGWPGPPSLTNLRFHPIARLRALSRRQPAELEEWWRSGRTHAEITNSGCSTSAVEASNDQNLWMALGEVA</sequence>
<comment type="caution">
    <text evidence="1">The sequence shown here is derived from an EMBL/GenBank/DDBJ whole genome shotgun (WGS) entry which is preliminary data.</text>
</comment>